<dbReference type="eggNOG" id="COG0826">
    <property type="taxonomic scope" value="Bacteria"/>
</dbReference>
<dbReference type="PANTHER" id="PTHR30217:SF10">
    <property type="entry name" value="23S RRNA 5-HYDROXYCYTIDINE C2501 SYNTHASE"/>
    <property type="match status" value="1"/>
</dbReference>
<dbReference type="Proteomes" id="UP000004295">
    <property type="component" value="Unassembled WGS sequence"/>
</dbReference>
<reference evidence="2 3" key="1">
    <citation type="submission" date="2009-04" db="EMBL/GenBank/DDBJ databases">
        <authorList>
            <person name="Sebastian Y."/>
            <person name="Madupu R."/>
            <person name="Durkin A.S."/>
            <person name="Torralba M."/>
            <person name="Methe B."/>
            <person name="Sutton G.G."/>
            <person name="Strausberg R.L."/>
            <person name="Nelson K.E."/>
        </authorList>
    </citation>
    <scope>NUCLEOTIDE SEQUENCE [LARGE SCALE GENOMIC DNA]</scope>
    <source>
        <strain evidence="3">ATCC 35406 / BCRC 14492 / JCM 8526 / NCTC 13058 / HG 370</strain>
    </source>
</reference>
<evidence type="ECO:0000313" key="3">
    <source>
        <dbReference type="Proteomes" id="UP000004295"/>
    </source>
</evidence>
<feature type="domain" description="Peptidase U32 collagenase" evidence="1">
    <location>
        <begin position="389"/>
        <end position="504"/>
    </location>
</feature>
<dbReference type="Pfam" id="PF12392">
    <property type="entry name" value="DUF3656"/>
    <property type="match status" value="1"/>
</dbReference>
<keyword evidence="3" id="KW-1185">Reference proteome</keyword>
<sequence length="622" mass="68619">MASTTSPIQLELLAPAGNVECGLAALSSGADAIYVGAPKFGARAAANVSLSDIQHLVSVAHRYGAKVYVAFNTILYDNELSEAEALIRRLYLIGVDALIVQDMGLLTLDLPPIALHASTQCHNDSVAQLQRLAALGFEQAVLARELTIEETAVLHQAVPDLRLETFVHGALCVSYSGHCYLSQAFAGRSANRGACAQYCRLPYTLEDATGRKIVQGSYLLSLKDLNRSSILSQLVEAGAVSFKIEGRLKNASYVRNVTAYYHQLLEDIVAAQPKRYSRSSLGRISLSFTPDPFKSFARGATSYQLRKGDFNEVLIRPESPKSEGEFVGIVSKMEGNSLWLDRSCDLANGDGLDFYTPAGTMEGTRINHLQEKGKIVVDNPANIKPGTRIYRNYSTQFERVINRPDSSERLLPVKLKFGVLPWGFMLDLEIDSPQSKVTTRVTLPHKMEKATQNNGEIRLRDALAKLGGTGFFLTTIEVDTKGFFVPLSVASSLKRLGVEALDRALRLHHLAHPIYRPSYASIPQAIGTDGTITFDYNVANCAAKKAYQSWGARQIAPAYEVSPTKDAPLMTCRHCIRRHLGYCTRSKRKMPYKEPLYLVHGKERIRLAFDCKECSMKLYSAQ</sequence>
<dbReference type="InterPro" id="IPR001539">
    <property type="entry name" value="Peptidase_U32"/>
</dbReference>
<evidence type="ECO:0000313" key="2">
    <source>
        <dbReference type="EMBL" id="EEN82419.1"/>
    </source>
</evidence>
<evidence type="ECO:0000259" key="1">
    <source>
        <dbReference type="Pfam" id="PF12392"/>
    </source>
</evidence>
<accession>C3JBI0</accession>
<dbReference type="InterPro" id="IPR020988">
    <property type="entry name" value="Pept_U32_collagenase"/>
</dbReference>
<dbReference type="GeneID" id="93366082"/>
<protein>
    <submittedName>
        <fullName evidence="2">TonB family domain protein</fullName>
    </submittedName>
</protein>
<name>C3JBI0_POREA</name>
<organism evidence="2 3">
    <name type="scientific">Porphyromonas endodontalis (strain ATCC 35406 / DSM 24491 / JCM 8526 / CCUG 16442 / BCRC 14492 / NCTC 13058 / HG 370)</name>
    <name type="common">Bacteroides endodontalis</name>
    <dbReference type="NCBI Taxonomy" id="553175"/>
    <lineage>
        <taxon>Bacteria</taxon>
        <taxon>Pseudomonadati</taxon>
        <taxon>Bacteroidota</taxon>
        <taxon>Bacteroidia</taxon>
        <taxon>Bacteroidales</taxon>
        <taxon>Porphyromonadaceae</taxon>
        <taxon>Porphyromonas</taxon>
    </lineage>
</organism>
<gene>
    <name evidence="2" type="primary">prtQ</name>
    <name evidence="2" type="ORF">POREN0001_1714</name>
</gene>
<dbReference type="PANTHER" id="PTHR30217">
    <property type="entry name" value="PEPTIDASE U32 FAMILY"/>
    <property type="match status" value="1"/>
</dbReference>
<dbReference type="STRING" id="553175.POREN0001_1714"/>
<comment type="caution">
    <text evidence="2">The sequence shown here is derived from an EMBL/GenBank/DDBJ whole genome shotgun (WGS) entry which is preliminary data.</text>
</comment>
<proteinExistence type="predicted"/>
<dbReference type="AlphaFoldDB" id="C3JBI0"/>
<dbReference type="PROSITE" id="PS01276">
    <property type="entry name" value="PEPTIDASE_U32"/>
    <property type="match status" value="1"/>
</dbReference>
<dbReference type="Pfam" id="PF01136">
    <property type="entry name" value="Peptidase_U32"/>
    <property type="match status" value="1"/>
</dbReference>
<dbReference type="RefSeq" id="WP_004334244.1">
    <property type="nucleotide sequence ID" value="NZ_ACNN01000026.1"/>
</dbReference>
<dbReference type="InterPro" id="IPR051454">
    <property type="entry name" value="RNA/ubiquinone_mod_enzymes"/>
</dbReference>
<dbReference type="EMBL" id="ACNN01000026">
    <property type="protein sequence ID" value="EEN82419.1"/>
    <property type="molecule type" value="Genomic_DNA"/>
</dbReference>